<protein>
    <submittedName>
        <fullName evidence="1">Uncharacterized protein</fullName>
    </submittedName>
</protein>
<gene>
    <name evidence="1" type="ORF">L6452_21287</name>
</gene>
<accession>A0ACB9BF16</accession>
<keyword evidence="2" id="KW-1185">Reference proteome</keyword>
<evidence type="ECO:0000313" key="1">
    <source>
        <dbReference type="EMBL" id="KAI3720371.1"/>
    </source>
</evidence>
<sequence length="99" mass="11029">MRETLPIDKLAKLYIDEVVSRHGVPLSIVSDRDSRLLPSFGMVCKGSWARSYHSSIGMAPFEALYGRKCRTPVCWLEEGEKQFAGPKIVQAMSDKGKGI</sequence>
<proteinExistence type="predicted"/>
<organism evidence="1 2">
    <name type="scientific">Arctium lappa</name>
    <name type="common">Greater burdock</name>
    <name type="synonym">Lappa major</name>
    <dbReference type="NCBI Taxonomy" id="4217"/>
    <lineage>
        <taxon>Eukaryota</taxon>
        <taxon>Viridiplantae</taxon>
        <taxon>Streptophyta</taxon>
        <taxon>Embryophyta</taxon>
        <taxon>Tracheophyta</taxon>
        <taxon>Spermatophyta</taxon>
        <taxon>Magnoliopsida</taxon>
        <taxon>eudicotyledons</taxon>
        <taxon>Gunneridae</taxon>
        <taxon>Pentapetalae</taxon>
        <taxon>asterids</taxon>
        <taxon>campanulids</taxon>
        <taxon>Asterales</taxon>
        <taxon>Asteraceae</taxon>
        <taxon>Carduoideae</taxon>
        <taxon>Cardueae</taxon>
        <taxon>Arctiinae</taxon>
        <taxon>Arctium</taxon>
    </lineage>
</organism>
<comment type="caution">
    <text evidence="1">The sequence shown here is derived from an EMBL/GenBank/DDBJ whole genome shotgun (WGS) entry which is preliminary data.</text>
</comment>
<reference evidence="2" key="1">
    <citation type="journal article" date="2022" name="Mol. Ecol. Resour.">
        <title>The genomes of chicory, endive, great burdock and yacon provide insights into Asteraceae palaeo-polyploidization history and plant inulin production.</title>
        <authorList>
            <person name="Fan W."/>
            <person name="Wang S."/>
            <person name="Wang H."/>
            <person name="Wang A."/>
            <person name="Jiang F."/>
            <person name="Liu H."/>
            <person name="Zhao H."/>
            <person name="Xu D."/>
            <person name="Zhang Y."/>
        </authorList>
    </citation>
    <scope>NUCLEOTIDE SEQUENCE [LARGE SCALE GENOMIC DNA]</scope>
    <source>
        <strain evidence="2">cv. Niubang</strain>
    </source>
</reference>
<dbReference type="EMBL" id="CM042052">
    <property type="protein sequence ID" value="KAI3720371.1"/>
    <property type="molecule type" value="Genomic_DNA"/>
</dbReference>
<reference evidence="1 2" key="2">
    <citation type="journal article" date="2022" name="Mol. Ecol. Resour.">
        <title>The genomes of chicory, endive, great burdock and yacon provide insights into Asteraceae paleo-polyploidization history and plant inulin production.</title>
        <authorList>
            <person name="Fan W."/>
            <person name="Wang S."/>
            <person name="Wang H."/>
            <person name="Wang A."/>
            <person name="Jiang F."/>
            <person name="Liu H."/>
            <person name="Zhao H."/>
            <person name="Xu D."/>
            <person name="Zhang Y."/>
        </authorList>
    </citation>
    <scope>NUCLEOTIDE SEQUENCE [LARGE SCALE GENOMIC DNA]</scope>
    <source>
        <strain evidence="2">cv. Niubang</strain>
    </source>
</reference>
<dbReference type="Proteomes" id="UP001055879">
    <property type="component" value="Linkage Group LG06"/>
</dbReference>
<evidence type="ECO:0000313" key="2">
    <source>
        <dbReference type="Proteomes" id="UP001055879"/>
    </source>
</evidence>
<name>A0ACB9BF16_ARCLA</name>